<keyword evidence="10 11" id="KW-0119">Carbohydrate metabolism</keyword>
<dbReference type="PANTHER" id="PTHR10091:SF0">
    <property type="entry name" value="GALACTOSE MUTAROTASE"/>
    <property type="match status" value="1"/>
</dbReference>
<evidence type="ECO:0000256" key="13">
    <source>
        <dbReference type="PIRSR" id="PIRSR005096-2"/>
    </source>
</evidence>
<dbReference type="Proteomes" id="UP000199438">
    <property type="component" value="Unassembled WGS sequence"/>
</dbReference>
<gene>
    <name evidence="15" type="ORF">SAMN04487907_103255</name>
</gene>
<sequence>MGLENNTELKTVKLVNRASTEVIIVNFGAAIGSIKLYDKNQKMVNVMVSPKIEDLPSPLNKTHNQCFGASIGRYAGRIAEGKFQLEDKEYSLHQENGVHLHGGENGFQYKYWEIVEEKHEENPSVKLKYFSKHNEEGYPGNLEVFVTYTLNEDNDLIIEYEAKTDKKTVVNLTNHAYFNLNGEGSVSDHFLKINADKILEIDEKQLPTGNLNNLRGHAKDFGNNRLIGNRNLDDTFVLNSDGDELGAQLFAPLTGIKLDMSTNQPAVVVYAPESLPDDLDYQTRISEFPSICFEGQNFPDAPNFRNFPNSVLEPGEDYYNRISFKFSVKK</sequence>
<dbReference type="InterPro" id="IPR011013">
    <property type="entry name" value="Gal_mutarotase_sf_dom"/>
</dbReference>
<dbReference type="STRING" id="1334022.SAMN04487907_103255"/>
<comment type="similarity">
    <text evidence="4 11">Belongs to the aldose epimerase family.</text>
</comment>
<dbReference type="EMBL" id="FOKV01000003">
    <property type="protein sequence ID" value="SFC30160.1"/>
    <property type="molecule type" value="Genomic_DNA"/>
</dbReference>
<evidence type="ECO:0000256" key="2">
    <source>
        <dbReference type="ARBA" id="ARBA00001913"/>
    </source>
</evidence>
<feature type="binding site" evidence="14">
    <location>
        <begin position="175"/>
        <end position="177"/>
    </location>
    <ligand>
        <name>beta-D-galactose</name>
        <dbReference type="ChEBI" id="CHEBI:27667"/>
    </ligand>
</feature>
<accession>A0A1I1IA58</accession>
<evidence type="ECO:0000256" key="5">
    <source>
        <dbReference type="ARBA" id="ARBA00011245"/>
    </source>
</evidence>
<dbReference type="GO" id="GO:0030246">
    <property type="term" value="F:carbohydrate binding"/>
    <property type="evidence" value="ECO:0007669"/>
    <property type="project" value="InterPro"/>
</dbReference>
<protein>
    <recommendedName>
        <fullName evidence="7 11">Aldose 1-epimerase</fullName>
        <ecNumber evidence="6 11">5.1.3.3</ecNumber>
    </recommendedName>
</protein>
<evidence type="ECO:0000256" key="12">
    <source>
        <dbReference type="PIRSR" id="PIRSR005096-1"/>
    </source>
</evidence>
<proteinExistence type="inferred from homology"/>
<dbReference type="GO" id="GO:0033499">
    <property type="term" value="P:galactose catabolic process via UDP-galactose, Leloir pathway"/>
    <property type="evidence" value="ECO:0007669"/>
    <property type="project" value="TreeGrafter"/>
</dbReference>
<dbReference type="InterPro" id="IPR018052">
    <property type="entry name" value="Ald1_epimerase_CS"/>
</dbReference>
<evidence type="ECO:0000256" key="1">
    <source>
        <dbReference type="ARBA" id="ARBA00001614"/>
    </source>
</evidence>
<dbReference type="SUPFAM" id="SSF74650">
    <property type="entry name" value="Galactose mutarotase-like"/>
    <property type="match status" value="1"/>
</dbReference>
<comment type="catalytic activity">
    <reaction evidence="1 11">
        <text>alpha-D-glucose = beta-D-glucose</text>
        <dbReference type="Rhea" id="RHEA:10264"/>
        <dbReference type="ChEBI" id="CHEBI:15903"/>
        <dbReference type="ChEBI" id="CHEBI:17925"/>
        <dbReference type="EC" id="5.1.3.3"/>
    </reaction>
</comment>
<evidence type="ECO:0000256" key="3">
    <source>
        <dbReference type="ARBA" id="ARBA00005028"/>
    </source>
</evidence>
<organism evidence="15 16">
    <name type="scientific">Zunongwangia mangrovi</name>
    <dbReference type="NCBI Taxonomy" id="1334022"/>
    <lineage>
        <taxon>Bacteria</taxon>
        <taxon>Pseudomonadati</taxon>
        <taxon>Bacteroidota</taxon>
        <taxon>Flavobacteriia</taxon>
        <taxon>Flavobacteriales</taxon>
        <taxon>Flavobacteriaceae</taxon>
        <taxon>Zunongwangia</taxon>
    </lineage>
</organism>
<dbReference type="RefSeq" id="WP_245758614.1">
    <property type="nucleotide sequence ID" value="NZ_FOKV01000003.1"/>
</dbReference>
<name>A0A1I1IA58_9FLAO</name>
<dbReference type="PROSITE" id="PS00545">
    <property type="entry name" value="ALDOSE_1_EPIMERASE"/>
    <property type="match status" value="1"/>
</dbReference>
<evidence type="ECO:0000256" key="4">
    <source>
        <dbReference type="ARBA" id="ARBA00006206"/>
    </source>
</evidence>
<evidence type="ECO:0000256" key="14">
    <source>
        <dbReference type="PIRSR" id="PIRSR005096-3"/>
    </source>
</evidence>
<comment type="pathway">
    <text evidence="3 11">Carbohydrate metabolism; hexose metabolism.</text>
</comment>
<dbReference type="InterPro" id="IPR015443">
    <property type="entry name" value="Aldose_1-epimerase"/>
</dbReference>
<keyword evidence="9 11" id="KW-0413">Isomerase</keyword>
<evidence type="ECO:0000256" key="8">
    <source>
        <dbReference type="ARBA" id="ARBA00022837"/>
    </source>
</evidence>
<dbReference type="AlphaFoldDB" id="A0A1I1IA58"/>
<dbReference type="PANTHER" id="PTHR10091">
    <property type="entry name" value="ALDOSE-1-EPIMERASE"/>
    <property type="match status" value="1"/>
</dbReference>
<evidence type="ECO:0000256" key="7">
    <source>
        <dbReference type="ARBA" id="ARBA00014165"/>
    </source>
</evidence>
<dbReference type="InterPro" id="IPR008183">
    <property type="entry name" value="Aldose_1/G6P_1-epimerase"/>
</dbReference>
<dbReference type="PIRSF" id="PIRSF005096">
    <property type="entry name" value="GALM"/>
    <property type="match status" value="1"/>
</dbReference>
<feature type="active site" description="Proton donor" evidence="12">
    <location>
        <position position="175"/>
    </location>
</feature>
<evidence type="ECO:0000256" key="6">
    <source>
        <dbReference type="ARBA" id="ARBA00013185"/>
    </source>
</evidence>
<dbReference type="EC" id="5.1.3.3" evidence="6 11"/>
<dbReference type="CDD" id="cd09019">
    <property type="entry name" value="galactose_mutarotase_like"/>
    <property type="match status" value="1"/>
</dbReference>
<reference evidence="16" key="1">
    <citation type="submission" date="2016-10" db="EMBL/GenBank/DDBJ databases">
        <authorList>
            <person name="Varghese N."/>
            <person name="Submissions S."/>
        </authorList>
    </citation>
    <scope>NUCLEOTIDE SEQUENCE [LARGE SCALE GENOMIC DNA]</scope>
    <source>
        <strain evidence="16">DSM 24499</strain>
    </source>
</reference>
<evidence type="ECO:0000256" key="11">
    <source>
        <dbReference type="PIRNR" id="PIRNR005096"/>
    </source>
</evidence>
<dbReference type="UniPathway" id="UPA00242"/>
<evidence type="ECO:0000313" key="16">
    <source>
        <dbReference type="Proteomes" id="UP000199438"/>
    </source>
</evidence>
<dbReference type="GO" id="GO:0006006">
    <property type="term" value="P:glucose metabolic process"/>
    <property type="evidence" value="ECO:0007669"/>
    <property type="project" value="TreeGrafter"/>
</dbReference>
<evidence type="ECO:0000256" key="9">
    <source>
        <dbReference type="ARBA" id="ARBA00023235"/>
    </source>
</evidence>
<feature type="binding site" evidence="13">
    <location>
        <position position="233"/>
    </location>
    <ligand>
        <name>beta-D-galactose</name>
        <dbReference type="ChEBI" id="CHEBI:27667"/>
    </ligand>
</feature>
<evidence type="ECO:0000256" key="10">
    <source>
        <dbReference type="ARBA" id="ARBA00023277"/>
    </source>
</evidence>
<comment type="subunit">
    <text evidence="5">Monomer.</text>
</comment>
<dbReference type="GO" id="GO:0004034">
    <property type="term" value="F:aldose 1-epimerase activity"/>
    <property type="evidence" value="ECO:0007669"/>
    <property type="project" value="UniProtKB-EC"/>
</dbReference>
<keyword evidence="16" id="KW-1185">Reference proteome</keyword>
<dbReference type="InterPro" id="IPR047215">
    <property type="entry name" value="Galactose_mutarotase-like"/>
</dbReference>
<feature type="active site" description="Proton acceptor" evidence="12">
    <location>
        <position position="294"/>
    </location>
</feature>
<dbReference type="Gene3D" id="2.70.98.10">
    <property type="match status" value="1"/>
</dbReference>
<comment type="cofactor">
    <cofactor evidence="2">
        <name>Ca(2+)</name>
        <dbReference type="ChEBI" id="CHEBI:29108"/>
    </cofactor>
</comment>
<evidence type="ECO:0000313" key="15">
    <source>
        <dbReference type="EMBL" id="SFC30160.1"/>
    </source>
</evidence>
<keyword evidence="8" id="KW-0106">Calcium</keyword>
<dbReference type="InterPro" id="IPR014718">
    <property type="entry name" value="GH-type_carb-bd"/>
</dbReference>
<dbReference type="Pfam" id="PF01263">
    <property type="entry name" value="Aldose_epim"/>
    <property type="match status" value="1"/>
</dbReference>